<keyword evidence="12" id="KW-0902">Two-component regulatory system</keyword>
<keyword evidence="4" id="KW-1003">Cell membrane</keyword>
<dbReference type="InterPro" id="IPR003661">
    <property type="entry name" value="HisK_dim/P_dom"/>
</dbReference>
<evidence type="ECO:0000256" key="12">
    <source>
        <dbReference type="ARBA" id="ARBA00023012"/>
    </source>
</evidence>
<keyword evidence="5" id="KW-0597">Phosphoprotein</keyword>
<dbReference type="SMART" id="SM00304">
    <property type="entry name" value="HAMP"/>
    <property type="match status" value="1"/>
</dbReference>
<comment type="catalytic activity">
    <reaction evidence="1">
        <text>ATP + protein L-histidine = ADP + protein N-phospho-L-histidine.</text>
        <dbReference type="EC" id="2.7.13.3"/>
    </reaction>
</comment>
<dbReference type="Gene3D" id="3.30.565.10">
    <property type="entry name" value="Histidine kinase-like ATPase, C-terminal domain"/>
    <property type="match status" value="1"/>
</dbReference>
<evidence type="ECO:0000256" key="5">
    <source>
        <dbReference type="ARBA" id="ARBA00022553"/>
    </source>
</evidence>
<evidence type="ECO:0000256" key="3">
    <source>
        <dbReference type="ARBA" id="ARBA00012438"/>
    </source>
</evidence>
<dbReference type="Gene3D" id="1.10.287.130">
    <property type="match status" value="1"/>
</dbReference>
<dbReference type="InterPro" id="IPR003660">
    <property type="entry name" value="HAMP_dom"/>
</dbReference>
<dbReference type="SMART" id="SM00388">
    <property type="entry name" value="HisKA"/>
    <property type="match status" value="1"/>
</dbReference>
<dbReference type="Proteomes" id="UP000654993">
    <property type="component" value="Unassembled WGS sequence"/>
</dbReference>
<evidence type="ECO:0000256" key="8">
    <source>
        <dbReference type="ARBA" id="ARBA00022741"/>
    </source>
</evidence>
<protein>
    <recommendedName>
        <fullName evidence="3">histidine kinase</fullName>
        <ecNumber evidence="3">2.7.13.3</ecNumber>
    </recommendedName>
</protein>
<accession>A0A916QF69</accession>
<organism evidence="17 18">
    <name type="scientific">Insulibacter thermoxylanivorax</name>
    <dbReference type="NCBI Taxonomy" id="2749268"/>
    <lineage>
        <taxon>Bacteria</taxon>
        <taxon>Bacillati</taxon>
        <taxon>Bacillota</taxon>
        <taxon>Bacilli</taxon>
        <taxon>Bacillales</taxon>
        <taxon>Paenibacillaceae</taxon>
        <taxon>Insulibacter</taxon>
    </lineage>
</organism>
<dbReference type="AlphaFoldDB" id="A0A916QF69"/>
<dbReference type="InterPro" id="IPR050398">
    <property type="entry name" value="HssS/ArlS-like"/>
</dbReference>
<comment type="subcellular location">
    <subcellularLocation>
        <location evidence="2">Cell membrane</location>
        <topology evidence="2">Multi-pass membrane protein</topology>
    </subcellularLocation>
</comment>
<dbReference type="SMART" id="SM00387">
    <property type="entry name" value="HATPase_c"/>
    <property type="match status" value="1"/>
</dbReference>
<dbReference type="Pfam" id="PF00512">
    <property type="entry name" value="HisKA"/>
    <property type="match status" value="1"/>
</dbReference>
<evidence type="ECO:0000256" key="13">
    <source>
        <dbReference type="ARBA" id="ARBA00023136"/>
    </source>
</evidence>
<keyword evidence="7 14" id="KW-0812">Transmembrane</keyword>
<feature type="transmembrane region" description="Helical" evidence="14">
    <location>
        <begin position="20"/>
        <end position="51"/>
    </location>
</feature>
<evidence type="ECO:0000256" key="7">
    <source>
        <dbReference type="ARBA" id="ARBA00022692"/>
    </source>
</evidence>
<keyword evidence="18" id="KW-1185">Reference proteome</keyword>
<dbReference type="GO" id="GO:0005886">
    <property type="term" value="C:plasma membrane"/>
    <property type="evidence" value="ECO:0007669"/>
    <property type="project" value="UniProtKB-SubCell"/>
</dbReference>
<dbReference type="GO" id="GO:0005524">
    <property type="term" value="F:ATP binding"/>
    <property type="evidence" value="ECO:0007669"/>
    <property type="project" value="UniProtKB-KW"/>
</dbReference>
<proteinExistence type="predicted"/>
<dbReference type="InterPro" id="IPR036890">
    <property type="entry name" value="HATPase_C_sf"/>
</dbReference>
<keyword evidence="8" id="KW-0547">Nucleotide-binding</keyword>
<evidence type="ECO:0000256" key="14">
    <source>
        <dbReference type="SAM" id="Phobius"/>
    </source>
</evidence>
<dbReference type="PROSITE" id="PS50109">
    <property type="entry name" value="HIS_KIN"/>
    <property type="match status" value="1"/>
</dbReference>
<sequence>MEMSFRRKRQKTIKLRTLFLKYLAVFCAGTIGLVLAIVLIFSGLMTIGAILPANYAEQQVMQIREEIQAGQQPELDDPHALFRYAKYTLDGRLLEHNLSSEQAAAAWNLLEDREFIYRYPYNYAKAVNDQDVYILRYSLSAQFNHPGMQRVLPNAEICFIVIFCIAFLIGVGLLASSFGRKLTLKLSGLQEAAKHIQKQDLAFAIRYSGIAEIDQVLQSMDQMRNALRNSLERQWKLERSRRQQVSALAHDVKTPLTIVRGNADLLAETDLTAEQEEYVRYIAESAGKMEDYINRLIEITKAEHAASYQPVHFTICPFIQKIEDQMNALAVTKSLACNVITCGLPDTVYGDPGLLERALMNVIANAVDHSPYGGKLTFIAEQIPGSIRFCIRDEGPGFSPEALRLAAEPFYMGDASRGASGHYGMGLYITQFVADLHGGKLLIANSEAAGGGEVSLTLPYEEPAHET</sequence>
<dbReference type="PANTHER" id="PTHR45528">
    <property type="entry name" value="SENSOR HISTIDINE KINASE CPXA"/>
    <property type="match status" value="1"/>
</dbReference>
<dbReference type="PRINTS" id="PR01780">
    <property type="entry name" value="LANTIREGPROT"/>
</dbReference>
<evidence type="ECO:0000256" key="1">
    <source>
        <dbReference type="ARBA" id="ARBA00000085"/>
    </source>
</evidence>
<feature type="domain" description="HAMP" evidence="16">
    <location>
        <begin position="180"/>
        <end position="232"/>
    </location>
</feature>
<evidence type="ECO:0000313" key="18">
    <source>
        <dbReference type="Proteomes" id="UP000654993"/>
    </source>
</evidence>
<dbReference type="InterPro" id="IPR005467">
    <property type="entry name" value="His_kinase_dom"/>
</dbReference>
<dbReference type="SUPFAM" id="SSF55874">
    <property type="entry name" value="ATPase domain of HSP90 chaperone/DNA topoisomerase II/histidine kinase"/>
    <property type="match status" value="1"/>
</dbReference>
<dbReference type="EMBL" id="BMAQ01000004">
    <property type="protein sequence ID" value="GFR37287.1"/>
    <property type="molecule type" value="Genomic_DNA"/>
</dbReference>
<evidence type="ECO:0000259" key="16">
    <source>
        <dbReference type="PROSITE" id="PS50885"/>
    </source>
</evidence>
<reference evidence="17" key="2">
    <citation type="journal article" date="2021" name="Data Brief">
        <title>Draft genome sequence data of the facultative, thermophilic, xylanolytic bacterium Paenibacillus sp. strain DA-C8.</title>
        <authorList>
            <person name="Chhe C."/>
            <person name="Uke A."/>
            <person name="Baramee S."/>
            <person name="Ungkulpasvich U."/>
            <person name="Tachaapaikoon C."/>
            <person name="Pason P."/>
            <person name="Waeonukul R."/>
            <person name="Ratanakhanokchai K."/>
            <person name="Kosugi A."/>
        </authorList>
    </citation>
    <scope>NUCLEOTIDE SEQUENCE</scope>
    <source>
        <strain evidence="17">DA-C8</strain>
    </source>
</reference>
<gene>
    <name evidence="17" type="ORF">PRECH8_05830</name>
</gene>
<name>A0A916QF69_9BACL</name>
<dbReference type="Gene3D" id="6.10.340.10">
    <property type="match status" value="1"/>
</dbReference>
<dbReference type="Pfam" id="PF02518">
    <property type="entry name" value="HATPase_c"/>
    <property type="match status" value="1"/>
</dbReference>
<dbReference type="PROSITE" id="PS50885">
    <property type="entry name" value="HAMP"/>
    <property type="match status" value="1"/>
</dbReference>
<dbReference type="GO" id="GO:0000155">
    <property type="term" value="F:phosphorelay sensor kinase activity"/>
    <property type="evidence" value="ECO:0007669"/>
    <property type="project" value="InterPro"/>
</dbReference>
<keyword evidence="10" id="KW-0067">ATP-binding</keyword>
<evidence type="ECO:0000256" key="11">
    <source>
        <dbReference type="ARBA" id="ARBA00022989"/>
    </source>
</evidence>
<keyword evidence="6" id="KW-0808">Transferase</keyword>
<reference evidence="17" key="1">
    <citation type="submission" date="2020-08" db="EMBL/GenBank/DDBJ databases">
        <authorList>
            <person name="Uke A."/>
            <person name="Chhe C."/>
            <person name="Baramee S."/>
            <person name="Kosugi A."/>
        </authorList>
    </citation>
    <scope>NUCLEOTIDE SEQUENCE</scope>
    <source>
        <strain evidence="17">DA-C8</strain>
    </source>
</reference>
<evidence type="ECO:0000313" key="17">
    <source>
        <dbReference type="EMBL" id="GFR37287.1"/>
    </source>
</evidence>
<dbReference type="CDD" id="cd00082">
    <property type="entry name" value="HisKA"/>
    <property type="match status" value="1"/>
</dbReference>
<dbReference type="InterPro" id="IPR008358">
    <property type="entry name" value="Sig_transdc_His_kin/Pase_MprB"/>
</dbReference>
<evidence type="ECO:0000256" key="6">
    <source>
        <dbReference type="ARBA" id="ARBA00022679"/>
    </source>
</evidence>
<evidence type="ECO:0000259" key="15">
    <source>
        <dbReference type="PROSITE" id="PS50109"/>
    </source>
</evidence>
<comment type="caution">
    <text evidence="17">The sequence shown here is derived from an EMBL/GenBank/DDBJ whole genome shotgun (WGS) entry which is preliminary data.</text>
</comment>
<keyword evidence="11 14" id="KW-1133">Transmembrane helix</keyword>
<feature type="transmembrane region" description="Helical" evidence="14">
    <location>
        <begin position="154"/>
        <end position="175"/>
    </location>
</feature>
<evidence type="ECO:0000256" key="10">
    <source>
        <dbReference type="ARBA" id="ARBA00022840"/>
    </source>
</evidence>
<dbReference type="InterPro" id="IPR036097">
    <property type="entry name" value="HisK_dim/P_sf"/>
</dbReference>
<keyword evidence="13 14" id="KW-0472">Membrane</keyword>
<dbReference type="PANTHER" id="PTHR45528:SF8">
    <property type="entry name" value="HISTIDINE KINASE"/>
    <property type="match status" value="1"/>
</dbReference>
<evidence type="ECO:0000256" key="9">
    <source>
        <dbReference type="ARBA" id="ARBA00022777"/>
    </source>
</evidence>
<evidence type="ECO:0000256" key="2">
    <source>
        <dbReference type="ARBA" id="ARBA00004651"/>
    </source>
</evidence>
<keyword evidence="9 17" id="KW-0418">Kinase</keyword>
<dbReference type="EC" id="2.7.13.3" evidence="3"/>
<feature type="domain" description="Histidine kinase" evidence="15">
    <location>
        <begin position="247"/>
        <end position="462"/>
    </location>
</feature>
<dbReference type="SUPFAM" id="SSF47384">
    <property type="entry name" value="Homodimeric domain of signal transducing histidine kinase"/>
    <property type="match status" value="1"/>
</dbReference>
<dbReference type="InterPro" id="IPR003594">
    <property type="entry name" value="HATPase_dom"/>
</dbReference>
<evidence type="ECO:0000256" key="4">
    <source>
        <dbReference type="ARBA" id="ARBA00022475"/>
    </source>
</evidence>